<keyword evidence="3" id="KW-1185">Reference proteome</keyword>
<reference evidence="2" key="1">
    <citation type="submission" date="2020-03" db="EMBL/GenBank/DDBJ databases">
        <title>Draft Genome Sequence of Cylindrodendrum hubeiense.</title>
        <authorList>
            <person name="Buettner E."/>
            <person name="Kellner H."/>
        </authorList>
    </citation>
    <scope>NUCLEOTIDE SEQUENCE</scope>
    <source>
        <strain evidence="2">IHI 201604</strain>
    </source>
</reference>
<dbReference type="Proteomes" id="UP000722485">
    <property type="component" value="Unassembled WGS sequence"/>
</dbReference>
<name>A0A9P5HLA8_9HYPO</name>
<dbReference type="InterPro" id="IPR029058">
    <property type="entry name" value="AB_hydrolase_fold"/>
</dbReference>
<keyword evidence="1" id="KW-0732">Signal</keyword>
<dbReference type="AlphaFoldDB" id="A0A9P5HLA8"/>
<gene>
    <name evidence="2" type="ORF">G7Z17_g2232</name>
</gene>
<sequence length="215" mass="23862">MIPKLHVYALYFLLLATQGSTKALCDSRIRWVNCSEHVPSTLDLTGVDLSDLPNTLHCGRADVPMDYSKPMSRNNMITLGLAMYRPQKPKGALFVNPGGSDAGAVLAWQAALGQNDLFSGLMDYDLMMMDVRGTYSSNLLNVSLEVFGAMPPTYPENQSEFDAYRQASAEMLQSWIDLSSPPGIIQHVGTREVVHDYEQIRKALRYEKVHFLGGS</sequence>
<dbReference type="EMBL" id="JAANBB010000021">
    <property type="protein sequence ID" value="KAF7555390.1"/>
    <property type="molecule type" value="Genomic_DNA"/>
</dbReference>
<evidence type="ECO:0000313" key="2">
    <source>
        <dbReference type="EMBL" id="KAF7555390.1"/>
    </source>
</evidence>
<feature type="signal peptide" evidence="1">
    <location>
        <begin position="1"/>
        <end position="23"/>
    </location>
</feature>
<comment type="caution">
    <text evidence="2">The sequence shown here is derived from an EMBL/GenBank/DDBJ whole genome shotgun (WGS) entry which is preliminary data.</text>
</comment>
<organism evidence="2 3">
    <name type="scientific">Cylindrodendrum hubeiense</name>
    <dbReference type="NCBI Taxonomy" id="595255"/>
    <lineage>
        <taxon>Eukaryota</taxon>
        <taxon>Fungi</taxon>
        <taxon>Dikarya</taxon>
        <taxon>Ascomycota</taxon>
        <taxon>Pezizomycotina</taxon>
        <taxon>Sordariomycetes</taxon>
        <taxon>Hypocreomycetidae</taxon>
        <taxon>Hypocreales</taxon>
        <taxon>Nectriaceae</taxon>
        <taxon>Cylindrodendrum</taxon>
    </lineage>
</organism>
<evidence type="ECO:0000313" key="3">
    <source>
        <dbReference type="Proteomes" id="UP000722485"/>
    </source>
</evidence>
<protein>
    <submittedName>
        <fullName evidence="2">Uncharacterized protein</fullName>
    </submittedName>
</protein>
<accession>A0A9P5HLA8</accession>
<dbReference type="OrthoDB" id="10249433at2759"/>
<evidence type="ECO:0000256" key="1">
    <source>
        <dbReference type="SAM" id="SignalP"/>
    </source>
</evidence>
<dbReference type="Gene3D" id="3.40.50.1820">
    <property type="entry name" value="alpha/beta hydrolase"/>
    <property type="match status" value="1"/>
</dbReference>
<feature type="chain" id="PRO_5040406869" evidence="1">
    <location>
        <begin position="24"/>
        <end position="215"/>
    </location>
</feature>
<proteinExistence type="predicted"/>